<dbReference type="PANTHER" id="PTHR10543">
    <property type="entry name" value="BETA-CAROTENE DIOXYGENASE"/>
    <property type="match status" value="1"/>
</dbReference>
<feature type="binding site" evidence="5">
    <location>
        <position position="491"/>
    </location>
    <ligand>
        <name>Fe cation</name>
        <dbReference type="ChEBI" id="CHEBI:24875"/>
        <note>catalytic</note>
    </ligand>
</feature>
<dbReference type="Proteomes" id="UP000613582">
    <property type="component" value="Unassembled WGS sequence"/>
</dbReference>
<dbReference type="GO" id="GO:0016121">
    <property type="term" value="P:carotene catabolic process"/>
    <property type="evidence" value="ECO:0007669"/>
    <property type="project" value="TreeGrafter"/>
</dbReference>
<evidence type="ECO:0000256" key="2">
    <source>
        <dbReference type="ARBA" id="ARBA00022723"/>
    </source>
</evidence>
<dbReference type="SUPFAM" id="SSF50998">
    <property type="entry name" value="Quinoprotein alcohol dehydrogenase-like"/>
    <property type="match status" value="1"/>
</dbReference>
<keyword evidence="4 5" id="KW-0408">Iron</keyword>
<organism evidence="7 8">
    <name type="scientific">Aquisalinus flavus</name>
    <dbReference type="NCBI Taxonomy" id="1526572"/>
    <lineage>
        <taxon>Bacteria</taxon>
        <taxon>Pseudomonadati</taxon>
        <taxon>Pseudomonadota</taxon>
        <taxon>Alphaproteobacteria</taxon>
        <taxon>Parvularculales</taxon>
        <taxon>Parvularculaceae</taxon>
        <taxon>Aquisalinus</taxon>
    </lineage>
</organism>
<evidence type="ECO:0000313" key="7">
    <source>
        <dbReference type="EMBL" id="GGD17004.1"/>
    </source>
</evidence>
<feature type="binding site" evidence="5">
    <location>
        <position position="203"/>
    </location>
    <ligand>
        <name>Fe cation</name>
        <dbReference type="ChEBI" id="CHEBI:24875"/>
        <note>catalytic</note>
    </ligand>
</feature>
<dbReference type="GO" id="GO:0010436">
    <property type="term" value="F:carotenoid dioxygenase activity"/>
    <property type="evidence" value="ECO:0007669"/>
    <property type="project" value="TreeGrafter"/>
</dbReference>
<dbReference type="InterPro" id="IPR004294">
    <property type="entry name" value="Carotenoid_Oase"/>
</dbReference>
<evidence type="ECO:0000256" key="4">
    <source>
        <dbReference type="ARBA" id="ARBA00023004"/>
    </source>
</evidence>
<reference evidence="7" key="1">
    <citation type="journal article" date="2014" name="Int. J. Syst. Evol. Microbiol.">
        <title>Complete genome sequence of Corynebacterium casei LMG S-19264T (=DSM 44701T), isolated from a smear-ripened cheese.</title>
        <authorList>
            <consortium name="US DOE Joint Genome Institute (JGI-PGF)"/>
            <person name="Walter F."/>
            <person name="Albersmeier A."/>
            <person name="Kalinowski J."/>
            <person name="Ruckert C."/>
        </authorList>
    </citation>
    <scope>NUCLEOTIDE SEQUENCE</scope>
    <source>
        <strain evidence="7">CGMCC 1.12921</strain>
    </source>
</reference>
<dbReference type="EC" id="1.13.11.-" evidence="6"/>
<evidence type="ECO:0000313" key="8">
    <source>
        <dbReference type="Proteomes" id="UP000613582"/>
    </source>
</evidence>
<feature type="binding site" evidence="5">
    <location>
        <position position="250"/>
    </location>
    <ligand>
        <name>Fe cation</name>
        <dbReference type="ChEBI" id="CHEBI:24875"/>
        <note>catalytic</note>
    </ligand>
</feature>
<proteinExistence type="inferred from homology"/>
<dbReference type="InterPro" id="IPR011047">
    <property type="entry name" value="Quinoprotein_ADH-like_sf"/>
</dbReference>
<comment type="caution">
    <text evidence="7">The sequence shown here is derived from an EMBL/GenBank/DDBJ whole genome shotgun (WGS) entry which is preliminary data.</text>
</comment>
<sequence>MTDTIMTRRRLLDLALKSGAGAGLTAALPGGLMGRALAAPDRFGLGVQSAPDAGYDTRDVALVSGTVPAGLKGTYYLNGPAGHGRGGQRYTHWFDGDGMVHAFSFADGAMAHRGRYVETEKYLEEREAGKLLYPAFGTMPENHKPVTGPDTMNVANISVLNAGDDLLALWEGGSAYALDPATLATRGRKVLGEGLEGVPFSAHPRVAADGTIWNFGHVAFTGTIILYHLNADGSLNRFKLLQDMPHGMIHDFIATENHLVLGFPPLTIPGLNEGGGDGSYIDRFTWNGDAPRDYIVIAKADFSIVRRHELPAAFQFHHFNGWEEADGTIRLSACRYDDSSFVEQGARDIMTGKTFADTEHARIEDIVLYANGRTAVTATGLQGEFPVFHPAEAESRARSWFTGRVSDTSMANTLFARGADGDITASWSAEADTLLGEHVVIPGADGKTWLIGTQFDAARGRSLVSLFDGDHIDHGPLALWRLPYVIPIPLHGTWVMG</sequence>
<dbReference type="InterPro" id="IPR006311">
    <property type="entry name" value="TAT_signal"/>
</dbReference>
<reference evidence="7" key="2">
    <citation type="submission" date="2020-09" db="EMBL/GenBank/DDBJ databases">
        <authorList>
            <person name="Sun Q."/>
            <person name="Zhou Y."/>
        </authorList>
    </citation>
    <scope>NUCLEOTIDE SEQUENCE</scope>
    <source>
        <strain evidence="7">CGMCC 1.12921</strain>
    </source>
</reference>
<name>A0A8J2Y7N6_9PROT</name>
<dbReference type="AlphaFoldDB" id="A0A8J2Y7N6"/>
<dbReference type="EMBL" id="BMGH01000001">
    <property type="protein sequence ID" value="GGD17004.1"/>
    <property type="molecule type" value="Genomic_DNA"/>
</dbReference>
<dbReference type="Pfam" id="PF03055">
    <property type="entry name" value="RPE65"/>
    <property type="match status" value="1"/>
</dbReference>
<protein>
    <recommendedName>
        <fullName evidence="6">Dioxygenase</fullName>
        <ecNumber evidence="6">1.13.11.-</ecNumber>
    </recommendedName>
</protein>
<keyword evidence="6" id="KW-0223">Dioxygenase</keyword>
<accession>A0A8J2Y7N6</accession>
<feature type="binding site" evidence="5">
    <location>
        <position position="317"/>
    </location>
    <ligand>
        <name>Fe cation</name>
        <dbReference type="ChEBI" id="CHEBI:24875"/>
        <note>catalytic</note>
    </ligand>
</feature>
<comment type="cofactor">
    <cofactor evidence="5 6">
        <name>Fe(2+)</name>
        <dbReference type="ChEBI" id="CHEBI:29033"/>
    </cofactor>
    <text evidence="5 6">Binds 1 Fe(2+) ion per subunit.</text>
</comment>
<evidence type="ECO:0000256" key="6">
    <source>
        <dbReference type="RuleBase" id="RU364048"/>
    </source>
</evidence>
<comment type="similarity">
    <text evidence="1 6">Belongs to the carotenoid oxygenase family.</text>
</comment>
<dbReference type="PANTHER" id="PTHR10543:SF89">
    <property type="entry name" value="CAROTENOID 9,10(9',10')-CLEAVAGE DIOXYGENASE 1"/>
    <property type="match status" value="1"/>
</dbReference>
<evidence type="ECO:0000256" key="3">
    <source>
        <dbReference type="ARBA" id="ARBA00023002"/>
    </source>
</evidence>
<gene>
    <name evidence="7" type="ORF">GCM10011342_27210</name>
</gene>
<keyword evidence="2 5" id="KW-0479">Metal-binding</keyword>
<keyword evidence="3 6" id="KW-0560">Oxidoreductase</keyword>
<dbReference type="RefSeq" id="WP_188157889.1">
    <property type="nucleotide sequence ID" value="NZ_BMGH01000001.1"/>
</dbReference>
<dbReference type="PROSITE" id="PS51318">
    <property type="entry name" value="TAT"/>
    <property type="match status" value="1"/>
</dbReference>
<evidence type="ECO:0000256" key="5">
    <source>
        <dbReference type="PIRSR" id="PIRSR604294-1"/>
    </source>
</evidence>
<keyword evidence="8" id="KW-1185">Reference proteome</keyword>
<evidence type="ECO:0000256" key="1">
    <source>
        <dbReference type="ARBA" id="ARBA00006787"/>
    </source>
</evidence>
<dbReference type="GO" id="GO:0046872">
    <property type="term" value="F:metal ion binding"/>
    <property type="evidence" value="ECO:0007669"/>
    <property type="project" value="UniProtKB-KW"/>
</dbReference>